<dbReference type="InterPro" id="IPR036179">
    <property type="entry name" value="Ig-like_dom_sf"/>
</dbReference>
<reference evidence="2" key="3">
    <citation type="submission" date="2025-09" db="UniProtKB">
        <authorList>
            <consortium name="Ensembl"/>
        </authorList>
    </citation>
    <scope>IDENTIFICATION</scope>
</reference>
<reference evidence="2" key="2">
    <citation type="submission" date="2025-08" db="UniProtKB">
        <authorList>
            <consortium name="Ensembl"/>
        </authorList>
    </citation>
    <scope>IDENTIFICATION</scope>
</reference>
<reference evidence="3" key="1">
    <citation type="submission" date="2020-03" db="EMBL/GenBank/DDBJ databases">
        <title>Evolution of repeat sequences and sex chromosomes of tilapia species revealed by chromosome-level genomes.</title>
        <authorList>
            <person name="Xu L."/>
            <person name="Tao W."/>
            <person name="Wang D."/>
            <person name="Zhou Q."/>
        </authorList>
    </citation>
    <scope>NUCLEOTIDE SEQUENCE [LARGE SCALE GENOMIC DNA]</scope>
    <source>
        <strain evidence="3">Israel</strain>
    </source>
</reference>
<dbReference type="InterPro" id="IPR003599">
    <property type="entry name" value="Ig_sub"/>
</dbReference>
<dbReference type="InterPro" id="IPR007110">
    <property type="entry name" value="Ig-like_dom"/>
</dbReference>
<evidence type="ECO:0000259" key="1">
    <source>
        <dbReference type="PROSITE" id="PS50835"/>
    </source>
</evidence>
<proteinExistence type="predicted"/>
<dbReference type="PROSITE" id="PS50835">
    <property type="entry name" value="IG_LIKE"/>
    <property type="match status" value="1"/>
</dbReference>
<accession>A0AAZ1XSB1</accession>
<dbReference type="InterPro" id="IPR013106">
    <property type="entry name" value="Ig_V-set"/>
</dbReference>
<dbReference type="Pfam" id="PF07686">
    <property type="entry name" value="V-set"/>
    <property type="match status" value="1"/>
</dbReference>
<protein>
    <recommendedName>
        <fullName evidence="1">Ig-like domain-containing protein</fullName>
    </recommendedName>
</protein>
<dbReference type="InterPro" id="IPR013783">
    <property type="entry name" value="Ig-like_fold"/>
</dbReference>
<evidence type="ECO:0000313" key="3">
    <source>
        <dbReference type="Proteomes" id="UP000472276"/>
    </source>
</evidence>
<evidence type="ECO:0000313" key="2">
    <source>
        <dbReference type="Ensembl" id="ENSOABP00000071191.1"/>
    </source>
</evidence>
<dbReference type="SUPFAM" id="SSF48726">
    <property type="entry name" value="Immunoglobulin"/>
    <property type="match status" value="1"/>
</dbReference>
<dbReference type="AlphaFoldDB" id="A0AAZ1XSB1"/>
<dbReference type="Gene3D" id="2.60.40.10">
    <property type="entry name" value="Immunoglobulins"/>
    <property type="match status" value="1"/>
</dbReference>
<name>A0AAZ1XSB1_OREAU</name>
<sequence length="227" mass="24980">MLLQPPRESPGARPLLPVPQAAGKHLEAYKLEVFVPSEVAVSEGGDAILPCRSVTAGQSVKSARWRRNGEVLLELNGRTGEITYGNHFNRSRVSIPSDWDRRADLSLTIKGAQQQDGGVYYLRKPPVSAPHHLSDFLGVNNFTILCQGDSAVTTVITTTLISVLAAKTHSSGFNYVIQEFNKITAVTSVIVFTLKFFWGWREKTKGVHEESTSLKIALPSLLMLYCL</sequence>
<feature type="domain" description="Ig-like" evidence="1">
    <location>
        <begin position="19"/>
        <end position="120"/>
    </location>
</feature>
<dbReference type="Ensembl" id="ENSOABT00000061427.1">
    <property type="protein sequence ID" value="ENSOABP00000071191.1"/>
    <property type="gene ID" value="ENSOABG00000034929.1"/>
</dbReference>
<organism evidence="2 3">
    <name type="scientific">Oreochromis aureus</name>
    <name type="common">Israeli tilapia</name>
    <name type="synonym">Chromis aureus</name>
    <dbReference type="NCBI Taxonomy" id="47969"/>
    <lineage>
        <taxon>Eukaryota</taxon>
        <taxon>Metazoa</taxon>
        <taxon>Chordata</taxon>
        <taxon>Craniata</taxon>
        <taxon>Vertebrata</taxon>
        <taxon>Euteleostomi</taxon>
        <taxon>Actinopterygii</taxon>
        <taxon>Neopterygii</taxon>
        <taxon>Teleostei</taxon>
        <taxon>Neoteleostei</taxon>
        <taxon>Acanthomorphata</taxon>
        <taxon>Ovalentaria</taxon>
        <taxon>Cichlomorphae</taxon>
        <taxon>Cichliformes</taxon>
        <taxon>Cichlidae</taxon>
        <taxon>African cichlids</taxon>
        <taxon>Pseudocrenilabrinae</taxon>
        <taxon>Oreochromini</taxon>
        <taxon>Oreochromis</taxon>
    </lineage>
</organism>
<dbReference type="Proteomes" id="UP000472276">
    <property type="component" value="Unassembled WGS sequence"/>
</dbReference>
<dbReference type="SMART" id="SM00409">
    <property type="entry name" value="IG"/>
    <property type="match status" value="1"/>
</dbReference>
<keyword evidence="3" id="KW-1185">Reference proteome</keyword>